<reference evidence="1 2" key="1">
    <citation type="submission" date="2021-08" db="EMBL/GenBank/DDBJ databases">
        <title>Genome sequence analysis of Clostridium chauvoei strains of European origin and evaluation of typing options for outbreak investigations.</title>
        <authorList>
            <person name="Abdel-Glil M."/>
            <person name="Thomas P."/>
            <person name="Seyboldt C."/>
        </authorList>
    </citation>
    <scope>NUCLEOTIDE SEQUENCE [LARGE SCALE GENOMIC DNA]</scope>
    <source>
        <strain evidence="1 2">S0260-09</strain>
    </source>
</reference>
<name>A0ABD4RJY9_9CLOT</name>
<dbReference type="EMBL" id="JAIFTX010000020">
    <property type="protein sequence ID" value="MBX7291269.1"/>
    <property type="molecule type" value="Genomic_DNA"/>
</dbReference>
<dbReference type="RefSeq" id="WP_021875408.1">
    <property type="nucleotide sequence ID" value="NZ_CP018624.1"/>
</dbReference>
<accession>A0ABD4RJY9</accession>
<sequence>MAKKLIQTKVIIAQGMGNIYQEYDIDLTNPLAPAPAIFMIETIKSWFELKDAKVTKEGSVVIFDGYIHKNIMYKAKETGTGDGENDTVIGEMNHITIKRPFNGLVEVTPIDKCVKFDPDTDFVELVEAKILGEVDDPIAHYTDASGNVDDQKTTKIREKMAIRMTFKVVRWEHLEVETEEEHHHPHPHPFCEE</sequence>
<protein>
    <submittedName>
        <fullName evidence="1">Uncharacterized protein</fullName>
    </submittedName>
</protein>
<dbReference type="KEGG" id="cchv:BTM20_06025"/>
<dbReference type="GeneID" id="66301416"/>
<proteinExistence type="predicted"/>
<organism evidence="1 2">
    <name type="scientific">Clostridium chauvoei</name>
    <dbReference type="NCBI Taxonomy" id="46867"/>
    <lineage>
        <taxon>Bacteria</taxon>
        <taxon>Bacillati</taxon>
        <taxon>Bacillota</taxon>
        <taxon>Clostridia</taxon>
        <taxon>Eubacteriales</taxon>
        <taxon>Clostridiaceae</taxon>
        <taxon>Clostridium</taxon>
    </lineage>
</organism>
<gene>
    <name evidence="1" type="ORF">K4H94_09600</name>
</gene>
<evidence type="ECO:0000313" key="1">
    <source>
        <dbReference type="EMBL" id="MBX7291269.1"/>
    </source>
</evidence>
<dbReference type="Proteomes" id="UP000775179">
    <property type="component" value="Unassembled WGS sequence"/>
</dbReference>
<comment type="caution">
    <text evidence="1">The sequence shown here is derived from an EMBL/GenBank/DDBJ whole genome shotgun (WGS) entry which is preliminary data.</text>
</comment>
<evidence type="ECO:0000313" key="2">
    <source>
        <dbReference type="Proteomes" id="UP000775179"/>
    </source>
</evidence>
<dbReference type="AlphaFoldDB" id="A0ABD4RJY9"/>